<dbReference type="CDD" id="cd08901">
    <property type="entry name" value="SRPBCC_CalC_Aha1-like_8"/>
    <property type="match status" value="1"/>
</dbReference>
<dbReference type="PATRIC" id="fig|1028800.3.peg.2494"/>
<dbReference type="InterPro" id="IPR023393">
    <property type="entry name" value="START-like_dom_sf"/>
</dbReference>
<dbReference type="OrthoDB" id="9806378at2"/>
<organism evidence="3 4">
    <name type="scientific">Neorhizobium galegae bv. orientalis str. HAMBI 540</name>
    <dbReference type="NCBI Taxonomy" id="1028800"/>
    <lineage>
        <taxon>Bacteria</taxon>
        <taxon>Pseudomonadati</taxon>
        <taxon>Pseudomonadota</taxon>
        <taxon>Alphaproteobacteria</taxon>
        <taxon>Hyphomicrobiales</taxon>
        <taxon>Rhizobiaceae</taxon>
        <taxon>Rhizobium/Agrobacterium group</taxon>
        <taxon>Neorhizobium</taxon>
    </lineage>
</organism>
<evidence type="ECO:0000259" key="2">
    <source>
        <dbReference type="Pfam" id="PF08327"/>
    </source>
</evidence>
<accession>A0A068SQP1</accession>
<dbReference type="Proteomes" id="UP000028181">
    <property type="component" value="Chromosome I"/>
</dbReference>
<dbReference type="SUPFAM" id="SSF55961">
    <property type="entry name" value="Bet v1-like"/>
    <property type="match status" value="1"/>
</dbReference>
<dbReference type="EMBL" id="HG938353">
    <property type="protein sequence ID" value="CDN48632.1"/>
    <property type="molecule type" value="Genomic_DNA"/>
</dbReference>
<dbReference type="AlphaFoldDB" id="A0A068SQP1"/>
<dbReference type="eggNOG" id="COG3832">
    <property type="taxonomic scope" value="Bacteria"/>
</dbReference>
<evidence type="ECO:0000313" key="3">
    <source>
        <dbReference type="EMBL" id="CDN48632.1"/>
    </source>
</evidence>
<dbReference type="RefSeq" id="WP_038588236.1">
    <property type="nucleotide sequence ID" value="NZ_HG938353.1"/>
</dbReference>
<proteinExistence type="inferred from homology"/>
<dbReference type="GeneID" id="24256445"/>
<dbReference type="InterPro" id="IPR013538">
    <property type="entry name" value="ASHA1/2-like_C"/>
</dbReference>
<name>A0A068SQP1_NEOGA</name>
<keyword evidence="4" id="KW-1185">Reference proteome</keyword>
<dbReference type="HOGENOM" id="CLU_109811_1_0_5"/>
<dbReference type="Pfam" id="PF08327">
    <property type="entry name" value="AHSA1"/>
    <property type="match status" value="1"/>
</dbReference>
<reference evidence="4" key="1">
    <citation type="journal article" date="2014" name="BMC Genomics">
        <title>Genome sequencing of two Neorhizobium galegae strains reveals a noeT gene responsible for the unusual acetylation of the nodulation factors.</title>
        <authorList>
            <person name="Osterman J."/>
            <person name="Marsh J."/>
            <person name="Laine P.K."/>
            <person name="Zeng Z."/>
            <person name="Alatalo E."/>
            <person name="Sullivan J.T."/>
            <person name="Young J.P."/>
            <person name="Thomas-Oates J."/>
            <person name="Paulin L."/>
            <person name="Lindstrom K."/>
        </authorList>
    </citation>
    <scope>NUCLEOTIDE SEQUENCE [LARGE SCALE GENOMIC DNA]</scope>
    <source>
        <strain evidence="4">HAMBI 540</strain>
    </source>
</reference>
<comment type="similarity">
    <text evidence="1">Belongs to the AHA1 family.</text>
</comment>
<protein>
    <submittedName>
        <fullName evidence="3">Activator of Hsp90 ATPase 1 family protein</fullName>
    </submittedName>
</protein>
<sequence>MELKFKVSGRISKPVEEVFEAVADPKKLSGYFTTGGAKGRLETGTTVTWDFHDFPGAFPVEVVEVEKNSKIVLRWDATEGNAAEQGPENVTPAHYKTTVTMTFEPLEGDRTLVTIAEEGWRETPGGLSASYGNCQGWSQMLCALKAYVEYGINLREGMYK</sequence>
<evidence type="ECO:0000256" key="1">
    <source>
        <dbReference type="ARBA" id="ARBA00006817"/>
    </source>
</evidence>
<evidence type="ECO:0000313" key="4">
    <source>
        <dbReference type="Proteomes" id="UP000028181"/>
    </source>
</evidence>
<feature type="domain" description="Activator of Hsp90 ATPase homologue 1/2-like C-terminal" evidence="2">
    <location>
        <begin position="14"/>
        <end position="149"/>
    </location>
</feature>
<gene>
    <name evidence="3" type="ORF">RG540_CH24660</name>
</gene>
<dbReference type="Gene3D" id="3.30.530.20">
    <property type="match status" value="1"/>
</dbReference>
<dbReference type="KEGG" id="ngg:RG540_CH24660"/>